<comment type="caution">
    <text evidence="8">The sequence shown here is derived from an EMBL/GenBank/DDBJ whole genome shotgun (WGS) entry which is preliminary data.</text>
</comment>
<reference evidence="10 11" key="1">
    <citation type="journal article" date="2018" name="Elife">
        <title>Discovery and characterization of a prevalent human gut bacterial enzyme sufficient for the inactivation of a family of plant toxins.</title>
        <authorList>
            <person name="Koppel N."/>
            <person name="Bisanz J.E."/>
            <person name="Pandelia M.E."/>
            <person name="Turnbaugh P.J."/>
            <person name="Balskus E.P."/>
        </authorList>
    </citation>
    <scope>NUCLEOTIDE SEQUENCE [LARGE SCALE GENOMIC DNA]</scope>
    <source>
        <strain evidence="9 11">16A</strain>
        <strain evidence="8 10">FAA1-1-60AUCSF</strain>
    </source>
</reference>
<evidence type="ECO:0000256" key="2">
    <source>
        <dbReference type="ARBA" id="ARBA00022475"/>
    </source>
</evidence>
<evidence type="ECO:0000256" key="5">
    <source>
        <dbReference type="ARBA" id="ARBA00023136"/>
    </source>
</evidence>
<keyword evidence="4 7" id="KW-1133">Transmembrane helix</keyword>
<feature type="region of interest" description="Disordered" evidence="6">
    <location>
        <begin position="1"/>
        <end position="33"/>
    </location>
</feature>
<comment type="subcellular location">
    <subcellularLocation>
        <location evidence="1">Cell membrane</location>
        <topology evidence="1">Multi-pass membrane protein</topology>
    </subcellularLocation>
</comment>
<evidence type="ECO:0000313" key="10">
    <source>
        <dbReference type="Proteomes" id="UP000253857"/>
    </source>
</evidence>
<feature type="transmembrane region" description="Helical" evidence="7">
    <location>
        <begin position="359"/>
        <end position="383"/>
    </location>
</feature>
<dbReference type="AlphaFoldDB" id="A0A369NP05"/>
<dbReference type="Proteomes" id="UP000253857">
    <property type="component" value="Unassembled WGS sequence"/>
</dbReference>
<feature type="transmembrane region" description="Helical" evidence="7">
    <location>
        <begin position="40"/>
        <end position="60"/>
    </location>
</feature>
<feature type="transmembrane region" description="Helical" evidence="7">
    <location>
        <begin position="122"/>
        <end position="142"/>
    </location>
</feature>
<dbReference type="InterPro" id="IPR018385">
    <property type="entry name" value="C4_dicarb_anaerob_car-like"/>
</dbReference>
<dbReference type="RefSeq" id="WP_009304872.1">
    <property type="nucleotide sequence ID" value="NZ_AP031442.1"/>
</dbReference>
<evidence type="ECO:0000313" key="8">
    <source>
        <dbReference type="EMBL" id="RDB87845.1"/>
    </source>
</evidence>
<feature type="transmembrane region" description="Helical" evidence="7">
    <location>
        <begin position="276"/>
        <end position="295"/>
    </location>
</feature>
<evidence type="ECO:0000313" key="11">
    <source>
        <dbReference type="Proteomes" id="UP000253915"/>
    </source>
</evidence>
<keyword evidence="5 7" id="KW-0472">Membrane</keyword>
<dbReference type="Proteomes" id="UP000253915">
    <property type="component" value="Unassembled WGS sequence"/>
</dbReference>
<protein>
    <submittedName>
        <fullName evidence="8">YfcC family protein</fullName>
    </submittedName>
</protein>
<dbReference type="InterPro" id="IPR051679">
    <property type="entry name" value="DASS-Related_Transporters"/>
</dbReference>
<dbReference type="GO" id="GO:0005886">
    <property type="term" value="C:plasma membrane"/>
    <property type="evidence" value="ECO:0007669"/>
    <property type="project" value="UniProtKB-SubCell"/>
</dbReference>
<proteinExistence type="predicted"/>
<evidence type="ECO:0000256" key="6">
    <source>
        <dbReference type="SAM" id="MobiDB-lite"/>
    </source>
</evidence>
<accession>A0A369NP05</accession>
<evidence type="ECO:0000256" key="4">
    <source>
        <dbReference type="ARBA" id="ARBA00022989"/>
    </source>
</evidence>
<evidence type="ECO:0000256" key="3">
    <source>
        <dbReference type="ARBA" id="ARBA00022692"/>
    </source>
</evidence>
<keyword evidence="2" id="KW-1003">Cell membrane</keyword>
<dbReference type="EMBL" id="PPUQ01000010">
    <property type="protein sequence ID" value="RDC37899.1"/>
    <property type="molecule type" value="Genomic_DNA"/>
</dbReference>
<keyword evidence="3 7" id="KW-0812">Transmembrane</keyword>
<evidence type="ECO:0000256" key="7">
    <source>
        <dbReference type="SAM" id="Phobius"/>
    </source>
</evidence>
<evidence type="ECO:0000256" key="1">
    <source>
        <dbReference type="ARBA" id="ARBA00004651"/>
    </source>
</evidence>
<evidence type="ECO:0000313" key="9">
    <source>
        <dbReference type="EMBL" id="RDC37899.1"/>
    </source>
</evidence>
<dbReference type="Pfam" id="PF03606">
    <property type="entry name" value="DcuC"/>
    <property type="match status" value="1"/>
</dbReference>
<feature type="transmembrane region" description="Helical" evidence="7">
    <location>
        <begin position="489"/>
        <end position="511"/>
    </location>
</feature>
<name>A0A369NP05_EGGLN</name>
<dbReference type="PANTHER" id="PTHR43652:SF6">
    <property type="entry name" value="ARGININE REPRESSOR"/>
    <property type="match status" value="1"/>
</dbReference>
<gene>
    <name evidence="9" type="ORF">C1853_08800</name>
    <name evidence="8" type="ORF">C1871_03410</name>
</gene>
<sequence length="512" mass="53500">MSESENQKLATEAAEGAPVAAAPEPGGKKKRKKKGAPDSFIILVACLIVVALVTVAMSFFTSEVTGASFADVLTSPVLGFSSAMQVCVFVLVLGGFLAMVNKTGALDTGVATLVRALKGRELVLIPILMLLFGICGSTYGMMEETVPFYILLAATMYAAGFDTLTGALVVLLGAGAGCIGSTVNPFSVGVATAALTDMGIAIDQGVIIGFGLVLFVIAEAISIFFVMRYAKKVKADKGSTFLSLQEQEESEKEYGQMEEDAENPAFSAVLSGKQKVVLVLFALTFVVMIVGFVPWQNFGIDVFMAGGSVDDPAGAWSAVLTGVPLGMWYFNEATAWFLLMAIVIGIFARFAGKDIVKTFLGGCAEMVSVALVIALARSVAVIMGETQLDTFILTNAANALSGVPAFIFAPATFLFYFVLSFAIPSSSGMATLAMPIMGPLTNGLGFSAEVMVMIYVAAHGLVAIITPLNGAVLAGLALAKVQYATMLKWVMKVIVVTGIVLVVVLTAAMLIM</sequence>
<feature type="compositionally biased region" description="Low complexity" evidence="6">
    <location>
        <begin position="12"/>
        <end position="25"/>
    </location>
</feature>
<feature type="transmembrane region" description="Helical" evidence="7">
    <location>
        <begin position="454"/>
        <end position="477"/>
    </location>
</feature>
<feature type="transmembrane region" description="Helical" evidence="7">
    <location>
        <begin position="333"/>
        <end position="352"/>
    </location>
</feature>
<feature type="transmembrane region" description="Helical" evidence="7">
    <location>
        <begin position="80"/>
        <end position="101"/>
    </location>
</feature>
<organism evidence="8 10">
    <name type="scientific">Eggerthella lenta</name>
    <name type="common">Eubacterium lentum</name>
    <dbReference type="NCBI Taxonomy" id="84112"/>
    <lineage>
        <taxon>Bacteria</taxon>
        <taxon>Bacillati</taxon>
        <taxon>Actinomycetota</taxon>
        <taxon>Coriobacteriia</taxon>
        <taxon>Eggerthellales</taxon>
        <taxon>Eggerthellaceae</taxon>
        <taxon>Eggerthella</taxon>
    </lineage>
</organism>
<feature type="transmembrane region" description="Helical" evidence="7">
    <location>
        <begin position="208"/>
        <end position="227"/>
    </location>
</feature>
<dbReference type="PANTHER" id="PTHR43652">
    <property type="entry name" value="BASIC AMINO ACID ANTIPORTER YFCC-RELATED"/>
    <property type="match status" value="1"/>
</dbReference>
<dbReference type="EMBL" id="PPTY01000003">
    <property type="protein sequence ID" value="RDB87845.1"/>
    <property type="molecule type" value="Genomic_DNA"/>
</dbReference>
<feature type="transmembrane region" description="Helical" evidence="7">
    <location>
        <begin position="148"/>
        <end position="171"/>
    </location>
</feature>